<keyword evidence="3" id="KW-0808">Transferase</keyword>
<dbReference type="SUPFAM" id="SSF53335">
    <property type="entry name" value="S-adenosyl-L-methionine-dependent methyltransferases"/>
    <property type="match status" value="1"/>
</dbReference>
<dbReference type="InterPro" id="IPR053188">
    <property type="entry name" value="FkbM_Methyltransferase"/>
</dbReference>
<evidence type="ECO:0000313" key="3">
    <source>
        <dbReference type="EMBL" id="EKU83206.1"/>
    </source>
</evidence>
<protein>
    <submittedName>
        <fullName evidence="3">FkbM family methyltransferase</fullName>
    </submittedName>
</protein>
<evidence type="ECO:0000259" key="1">
    <source>
        <dbReference type="Pfam" id="PF05050"/>
    </source>
</evidence>
<dbReference type="Proteomes" id="UP000009874">
    <property type="component" value="Unassembled WGS sequence"/>
</dbReference>
<dbReference type="eggNOG" id="ENOG5032RAQ">
    <property type="taxonomic scope" value="Bacteria"/>
</dbReference>
<gene>
    <name evidence="3" type="ORF">HMPREF9710_01604</name>
</gene>
<evidence type="ECO:0000313" key="4">
    <source>
        <dbReference type="Proteomes" id="UP000009874"/>
    </source>
</evidence>
<accession>K9DIV7</accession>
<reference evidence="3 4" key="1">
    <citation type="submission" date="2012-09" db="EMBL/GenBank/DDBJ databases">
        <title>The Genome Sequence of Massilia timonae CCUG 45783.</title>
        <authorList>
            <consortium name="The Broad Institute Genome Sequencing Platform"/>
            <person name="Earl A."/>
            <person name="Ward D."/>
            <person name="Feldgarden M."/>
            <person name="Gevers D."/>
            <person name="Huys G."/>
            <person name="Walker B."/>
            <person name="Young S.K."/>
            <person name="Zeng Q."/>
            <person name="Gargeya S."/>
            <person name="Fitzgerald M."/>
            <person name="Haas B."/>
            <person name="Abouelleil A."/>
            <person name="Alvarado L."/>
            <person name="Arachchi H.M."/>
            <person name="Berlin A.M."/>
            <person name="Chapman S.B."/>
            <person name="Goldberg J."/>
            <person name="Griggs A."/>
            <person name="Gujja S."/>
            <person name="Hansen M."/>
            <person name="Howarth C."/>
            <person name="Imamovic A."/>
            <person name="Larimer J."/>
            <person name="McCowen C."/>
            <person name="Montmayeur A."/>
            <person name="Murphy C."/>
            <person name="Neiman D."/>
            <person name="Pearson M."/>
            <person name="Priest M."/>
            <person name="Roberts A."/>
            <person name="Saif S."/>
            <person name="Shea T."/>
            <person name="Sisk P."/>
            <person name="Sykes S."/>
            <person name="Wortman J."/>
            <person name="Nusbaum C."/>
            <person name="Birren B."/>
        </authorList>
    </citation>
    <scope>NUCLEOTIDE SEQUENCE [LARGE SCALE GENOMIC DNA]</scope>
    <source>
        <strain evidence="3 4">CCUG 45783</strain>
    </source>
</reference>
<dbReference type="PANTHER" id="PTHR36973:SF4">
    <property type="entry name" value="NODULATION PROTEIN"/>
    <property type="match status" value="1"/>
</dbReference>
<feature type="domain" description="DUF4214" evidence="2">
    <location>
        <begin position="11"/>
        <end position="59"/>
    </location>
</feature>
<proteinExistence type="predicted"/>
<dbReference type="NCBIfam" id="TIGR01444">
    <property type="entry name" value="fkbM_fam"/>
    <property type="match status" value="1"/>
</dbReference>
<dbReference type="InterPro" id="IPR029063">
    <property type="entry name" value="SAM-dependent_MTases_sf"/>
</dbReference>
<dbReference type="PATRIC" id="fig|883126.3.peg.1629"/>
<dbReference type="HOGENOM" id="CLU_810867_0_0_4"/>
<dbReference type="InterPro" id="IPR025282">
    <property type="entry name" value="DUF4214"/>
</dbReference>
<dbReference type="InterPro" id="IPR006342">
    <property type="entry name" value="FkbM_mtfrase"/>
</dbReference>
<dbReference type="Gene3D" id="3.40.50.150">
    <property type="entry name" value="Vaccinia Virus protein VP39"/>
    <property type="match status" value="1"/>
</dbReference>
<dbReference type="GO" id="GO:0008171">
    <property type="term" value="F:O-methyltransferase activity"/>
    <property type="evidence" value="ECO:0007669"/>
    <property type="project" value="TreeGrafter"/>
</dbReference>
<comment type="caution">
    <text evidence="3">The sequence shown here is derived from an EMBL/GenBank/DDBJ whole genome shotgun (WGS) entry which is preliminary data.</text>
</comment>
<evidence type="ECO:0000259" key="2">
    <source>
        <dbReference type="Pfam" id="PF13946"/>
    </source>
</evidence>
<dbReference type="Pfam" id="PF05050">
    <property type="entry name" value="Methyltransf_21"/>
    <property type="match status" value="1"/>
</dbReference>
<dbReference type="GO" id="GO:0032259">
    <property type="term" value="P:methylation"/>
    <property type="evidence" value="ECO:0007669"/>
    <property type="project" value="UniProtKB-KW"/>
</dbReference>
<keyword evidence="4" id="KW-1185">Reference proteome</keyword>
<name>K9DIV7_9BURK</name>
<feature type="domain" description="Methyltransferase FkbM" evidence="1">
    <location>
        <begin position="94"/>
        <end position="263"/>
    </location>
</feature>
<keyword evidence="3" id="KW-0489">Methyltransferase</keyword>
<dbReference type="Pfam" id="PF13946">
    <property type="entry name" value="DUF4214"/>
    <property type="match status" value="1"/>
</dbReference>
<dbReference type="RefSeq" id="WP_005665472.1">
    <property type="nucleotide sequence ID" value="NZ_JH992922.1"/>
</dbReference>
<dbReference type="EMBL" id="AGZI01000017">
    <property type="protein sequence ID" value="EKU83206.1"/>
    <property type="molecule type" value="Genomic_DNA"/>
</dbReference>
<sequence length="342" mass="36899">MSDITPIPEPDHAAVVRGLYRGFLGREPDPAGLAYWSGRLAEGAIADELLAALMGSDEYRLGHGAPGAAGLDALKARVARAASSLLARPLTVVDVGAQELENEDHIYAPLTRHGLPYRIVGFEPQQDKIEASRRNNPDSRVTLYPTFIGDGGRHIFHANNDDATSSLLPFNRALTAQLRDLDHLHTVHTEEVATSRLDDVLEDEGAVDFLKLDIQGFELPTLRHAGAVLARTGVVHCEVSFAPIYEGQALFSEIETLMRAAGFWLLDFSSLCRYPSVDSAARTRDRLGWGDAVFVRHGADAQGMLAQALVLLLVYDKPSAAQALAKQAGIDGLSALFDEGAA</sequence>
<dbReference type="AlphaFoldDB" id="K9DIV7"/>
<dbReference type="PANTHER" id="PTHR36973">
    <property type="entry name" value="SLL1456 PROTEIN-RELATED"/>
    <property type="match status" value="1"/>
</dbReference>
<organism evidence="3 4">
    <name type="scientific">Massilia timonae CCUG 45783</name>
    <dbReference type="NCBI Taxonomy" id="883126"/>
    <lineage>
        <taxon>Bacteria</taxon>
        <taxon>Pseudomonadati</taxon>
        <taxon>Pseudomonadota</taxon>
        <taxon>Betaproteobacteria</taxon>
        <taxon>Burkholderiales</taxon>
        <taxon>Oxalobacteraceae</taxon>
        <taxon>Telluria group</taxon>
        <taxon>Massilia</taxon>
    </lineage>
</organism>